<comment type="similarity">
    <text evidence="1">Belongs to the aldehyde dehydrogenase family.</text>
</comment>
<sequence length="138" mass="15122">MGPIINGKQVKNIKHLMDNGISQGIKMALKGEIQGNIISLHIFTETDPESVLAKEESFGPILPVLKAQDETHALFLVNYTEYGLSSAVCTQDYELGWKFALGIEAGMTHINDTSVDDQTIAPFGGEKIQDRDALMTSR</sequence>
<dbReference type="Pfam" id="PF00171">
    <property type="entry name" value="Aldedh"/>
    <property type="match status" value="1"/>
</dbReference>
<dbReference type="EMBL" id="VFBM01000002">
    <property type="protein sequence ID" value="TNX93608.1"/>
    <property type="molecule type" value="Genomic_DNA"/>
</dbReference>
<evidence type="ECO:0000256" key="1">
    <source>
        <dbReference type="ARBA" id="ARBA00009986"/>
    </source>
</evidence>
<accession>A0A8H2K3E1</accession>
<proteinExistence type="inferred from homology"/>
<dbReference type="PANTHER" id="PTHR42986:SF1">
    <property type="entry name" value="BENZALDEHYDE DEHYDROGENASE YFMT"/>
    <property type="match status" value="1"/>
</dbReference>
<dbReference type="InterPro" id="IPR016163">
    <property type="entry name" value="Ald_DH_C"/>
</dbReference>
<organism evidence="4 5">
    <name type="scientific">Acinetobacter radioresistens</name>
    <dbReference type="NCBI Taxonomy" id="40216"/>
    <lineage>
        <taxon>Bacteria</taxon>
        <taxon>Pseudomonadati</taxon>
        <taxon>Pseudomonadota</taxon>
        <taxon>Gammaproteobacteria</taxon>
        <taxon>Moraxellales</taxon>
        <taxon>Moraxellaceae</taxon>
        <taxon>Acinetobacter</taxon>
    </lineage>
</organism>
<name>A0A8H2K3E1_ACIRA</name>
<protein>
    <submittedName>
        <fullName evidence="4">Aldehyde dehydrogenase family protein</fullName>
    </submittedName>
</protein>
<keyword evidence="2" id="KW-0520">NAD</keyword>
<dbReference type="Gene3D" id="3.40.309.10">
    <property type="entry name" value="Aldehyde Dehydrogenase, Chain A, domain 2"/>
    <property type="match status" value="1"/>
</dbReference>
<dbReference type="GO" id="GO:0016620">
    <property type="term" value="F:oxidoreductase activity, acting on the aldehyde or oxo group of donors, NAD or NADP as acceptor"/>
    <property type="evidence" value="ECO:0007669"/>
    <property type="project" value="InterPro"/>
</dbReference>
<dbReference type="InterPro" id="IPR015590">
    <property type="entry name" value="Aldehyde_DH_dom"/>
</dbReference>
<reference evidence="4 5" key="1">
    <citation type="submission" date="2019-06" db="EMBL/GenBank/DDBJ databases">
        <title>Genome of Acinetobacter radioresistens APH1, a phenol degrading strain.</title>
        <authorList>
            <person name="Liu Y."/>
        </authorList>
    </citation>
    <scope>NUCLEOTIDE SEQUENCE [LARGE SCALE GENOMIC DNA]</scope>
    <source>
        <strain evidence="4 5">APH1</strain>
    </source>
</reference>
<gene>
    <name evidence="4" type="ORF">FHY67_03990</name>
</gene>
<comment type="caution">
    <text evidence="4">The sequence shown here is derived from an EMBL/GenBank/DDBJ whole genome shotgun (WGS) entry which is preliminary data.</text>
</comment>
<evidence type="ECO:0000256" key="2">
    <source>
        <dbReference type="ARBA" id="ARBA00023027"/>
    </source>
</evidence>
<dbReference type="PANTHER" id="PTHR42986">
    <property type="entry name" value="BENZALDEHYDE DEHYDROGENASE YFMT"/>
    <property type="match status" value="1"/>
</dbReference>
<evidence type="ECO:0000313" key="4">
    <source>
        <dbReference type="EMBL" id="TNX93608.1"/>
    </source>
</evidence>
<dbReference type="InterPro" id="IPR016161">
    <property type="entry name" value="Ald_DH/histidinol_DH"/>
</dbReference>
<feature type="domain" description="Aldehyde dehydrogenase" evidence="3">
    <location>
        <begin position="1"/>
        <end position="127"/>
    </location>
</feature>
<evidence type="ECO:0000313" key="5">
    <source>
        <dbReference type="Proteomes" id="UP000314285"/>
    </source>
</evidence>
<dbReference type="SUPFAM" id="SSF53720">
    <property type="entry name" value="ALDH-like"/>
    <property type="match status" value="1"/>
</dbReference>
<dbReference type="AlphaFoldDB" id="A0A8H2K3E1"/>
<evidence type="ECO:0000259" key="3">
    <source>
        <dbReference type="Pfam" id="PF00171"/>
    </source>
</evidence>
<dbReference type="Proteomes" id="UP000314285">
    <property type="component" value="Unassembled WGS sequence"/>
</dbReference>